<keyword evidence="4" id="KW-0378">Hydrolase</keyword>
<dbReference type="Pfam" id="PF13855">
    <property type="entry name" value="LRR_8"/>
    <property type="match status" value="1"/>
</dbReference>
<gene>
    <name evidence="9" type="ORF">L1049_005693</name>
</gene>
<dbReference type="GO" id="GO:0043531">
    <property type="term" value="F:ADP binding"/>
    <property type="evidence" value="ECO:0007669"/>
    <property type="project" value="InterPro"/>
</dbReference>
<dbReference type="Gene3D" id="1.10.8.430">
    <property type="entry name" value="Helical domain of apoptotic protease-activating factors"/>
    <property type="match status" value="1"/>
</dbReference>
<evidence type="ECO:0000256" key="2">
    <source>
        <dbReference type="ARBA" id="ARBA00022614"/>
    </source>
</evidence>
<proteinExistence type="predicted"/>
<evidence type="ECO:0000256" key="6">
    <source>
        <dbReference type="ARBA" id="ARBA00023027"/>
    </source>
</evidence>
<dbReference type="SUPFAM" id="SSF52200">
    <property type="entry name" value="Toll/Interleukin receptor TIR domain"/>
    <property type="match status" value="1"/>
</dbReference>
<dbReference type="Pfam" id="PF23282">
    <property type="entry name" value="WHD_ROQ1"/>
    <property type="match status" value="1"/>
</dbReference>
<dbReference type="PROSITE" id="PS50104">
    <property type="entry name" value="TIR"/>
    <property type="match status" value="1"/>
</dbReference>
<keyword evidence="5" id="KW-0611">Plant defense</keyword>
<evidence type="ECO:0000313" key="10">
    <source>
        <dbReference type="Proteomes" id="UP001415857"/>
    </source>
</evidence>
<keyword evidence="2" id="KW-0433">Leucine-rich repeat</keyword>
<dbReference type="SUPFAM" id="SSF46785">
    <property type="entry name" value="Winged helix' DNA-binding domain"/>
    <property type="match status" value="1"/>
</dbReference>
<dbReference type="SMART" id="SM00255">
    <property type="entry name" value="TIR"/>
    <property type="match status" value="1"/>
</dbReference>
<dbReference type="InterPro" id="IPR042197">
    <property type="entry name" value="Apaf_helical"/>
</dbReference>
<dbReference type="Pfam" id="PF23598">
    <property type="entry name" value="LRR_14"/>
    <property type="match status" value="1"/>
</dbReference>
<name>A0AAP0RE33_LIQFO</name>
<dbReference type="PANTHER" id="PTHR11017">
    <property type="entry name" value="LEUCINE-RICH REPEAT-CONTAINING PROTEIN"/>
    <property type="match status" value="1"/>
</dbReference>
<evidence type="ECO:0000259" key="8">
    <source>
        <dbReference type="PROSITE" id="PS50104"/>
    </source>
</evidence>
<dbReference type="PRINTS" id="PR00364">
    <property type="entry name" value="DISEASERSIST"/>
</dbReference>
<evidence type="ECO:0000256" key="3">
    <source>
        <dbReference type="ARBA" id="ARBA00022737"/>
    </source>
</evidence>
<dbReference type="InterPro" id="IPR055414">
    <property type="entry name" value="LRR_R13L4/SHOC2-like"/>
</dbReference>
<comment type="catalytic activity">
    <reaction evidence="7">
        <text>NAD(+) + H2O = ADP-D-ribose + nicotinamide + H(+)</text>
        <dbReference type="Rhea" id="RHEA:16301"/>
        <dbReference type="ChEBI" id="CHEBI:15377"/>
        <dbReference type="ChEBI" id="CHEBI:15378"/>
        <dbReference type="ChEBI" id="CHEBI:17154"/>
        <dbReference type="ChEBI" id="CHEBI:57540"/>
        <dbReference type="ChEBI" id="CHEBI:57967"/>
        <dbReference type="EC" id="3.2.2.6"/>
    </reaction>
    <physiologicalReaction direction="left-to-right" evidence="7">
        <dbReference type="Rhea" id="RHEA:16302"/>
    </physiologicalReaction>
</comment>
<evidence type="ECO:0000313" key="9">
    <source>
        <dbReference type="EMBL" id="KAK9276162.1"/>
    </source>
</evidence>
<dbReference type="Proteomes" id="UP001415857">
    <property type="component" value="Unassembled WGS sequence"/>
</dbReference>
<dbReference type="InterPro" id="IPR000157">
    <property type="entry name" value="TIR_dom"/>
</dbReference>
<dbReference type="GO" id="GO:0061809">
    <property type="term" value="F:NAD+ nucleosidase activity, cyclic ADP-ribose generating"/>
    <property type="evidence" value="ECO:0007669"/>
    <property type="project" value="UniProtKB-EC"/>
</dbReference>
<dbReference type="Pfam" id="PF01582">
    <property type="entry name" value="TIR"/>
    <property type="match status" value="1"/>
</dbReference>
<evidence type="ECO:0000256" key="1">
    <source>
        <dbReference type="ARBA" id="ARBA00011982"/>
    </source>
</evidence>
<dbReference type="Gene3D" id="3.40.50.300">
    <property type="entry name" value="P-loop containing nucleotide triphosphate hydrolases"/>
    <property type="match status" value="1"/>
</dbReference>
<dbReference type="InterPro" id="IPR036390">
    <property type="entry name" value="WH_DNA-bd_sf"/>
</dbReference>
<dbReference type="Pfam" id="PF00931">
    <property type="entry name" value="NB-ARC"/>
    <property type="match status" value="1"/>
</dbReference>
<dbReference type="InterPro" id="IPR032675">
    <property type="entry name" value="LRR_dom_sf"/>
</dbReference>
<protein>
    <recommendedName>
        <fullName evidence="1">ADP-ribosyl cyclase/cyclic ADP-ribose hydrolase</fullName>
        <ecNumber evidence="1">3.2.2.6</ecNumber>
    </recommendedName>
</protein>
<dbReference type="Pfam" id="PF20160">
    <property type="entry name" value="C-JID"/>
    <property type="match status" value="1"/>
</dbReference>
<dbReference type="GO" id="GO:0051707">
    <property type="term" value="P:response to other organism"/>
    <property type="evidence" value="ECO:0007669"/>
    <property type="project" value="UniProtKB-ARBA"/>
</dbReference>
<dbReference type="FunFam" id="3.40.50.10140:FF:000007">
    <property type="entry name" value="Disease resistance protein (TIR-NBS-LRR class)"/>
    <property type="match status" value="1"/>
</dbReference>
<reference evidence="9 10" key="1">
    <citation type="journal article" date="2024" name="Plant J.">
        <title>Genome sequences and population genomics reveal climatic adaptation and genomic divergence between two closely related sweetgum species.</title>
        <authorList>
            <person name="Xu W.Q."/>
            <person name="Ren C.Q."/>
            <person name="Zhang X.Y."/>
            <person name="Comes H.P."/>
            <person name="Liu X.H."/>
            <person name="Li Y.G."/>
            <person name="Kettle C.J."/>
            <person name="Jalonen R."/>
            <person name="Gaisberger H."/>
            <person name="Ma Y.Z."/>
            <person name="Qiu Y.X."/>
        </authorList>
    </citation>
    <scope>NUCLEOTIDE SEQUENCE [LARGE SCALE GENOMIC DNA]</scope>
    <source>
        <strain evidence="9">Hangzhou</strain>
    </source>
</reference>
<dbReference type="Gene3D" id="3.40.50.10140">
    <property type="entry name" value="Toll/interleukin-1 receptor homology (TIR) domain"/>
    <property type="match status" value="1"/>
</dbReference>
<dbReference type="InterPro" id="IPR002182">
    <property type="entry name" value="NB-ARC"/>
</dbReference>
<dbReference type="EMBL" id="JBBPBK010000010">
    <property type="protein sequence ID" value="KAK9276162.1"/>
    <property type="molecule type" value="Genomic_DNA"/>
</dbReference>
<evidence type="ECO:0000256" key="4">
    <source>
        <dbReference type="ARBA" id="ARBA00022801"/>
    </source>
</evidence>
<dbReference type="PANTHER" id="PTHR11017:SF271">
    <property type="entry name" value="DISEASE RESISTANCE PROTEIN (TIR-NBS-LRR CLASS) FAMILY"/>
    <property type="match status" value="1"/>
</dbReference>
<dbReference type="InterPro" id="IPR027417">
    <property type="entry name" value="P-loop_NTPase"/>
</dbReference>
<dbReference type="InterPro" id="IPR035897">
    <property type="entry name" value="Toll_tir_struct_dom_sf"/>
</dbReference>
<feature type="domain" description="TIR" evidence="8">
    <location>
        <begin position="12"/>
        <end position="178"/>
    </location>
</feature>
<dbReference type="InterPro" id="IPR001611">
    <property type="entry name" value="Leu-rich_rpt"/>
</dbReference>
<dbReference type="GO" id="GO:0006952">
    <property type="term" value="P:defense response"/>
    <property type="evidence" value="ECO:0007669"/>
    <property type="project" value="UniProtKB-KW"/>
</dbReference>
<dbReference type="SUPFAM" id="SSF52058">
    <property type="entry name" value="L domain-like"/>
    <property type="match status" value="1"/>
</dbReference>
<dbReference type="Gene3D" id="3.80.10.10">
    <property type="entry name" value="Ribonuclease Inhibitor"/>
    <property type="match status" value="2"/>
</dbReference>
<keyword evidence="6" id="KW-0520">NAD</keyword>
<evidence type="ECO:0000256" key="7">
    <source>
        <dbReference type="ARBA" id="ARBA00047304"/>
    </source>
</evidence>
<dbReference type="AlphaFoldDB" id="A0AAP0RE33"/>
<keyword evidence="10" id="KW-1185">Reference proteome</keyword>
<accession>A0AAP0RE33</accession>
<dbReference type="GO" id="GO:0007165">
    <property type="term" value="P:signal transduction"/>
    <property type="evidence" value="ECO:0007669"/>
    <property type="project" value="InterPro"/>
</dbReference>
<dbReference type="InterPro" id="IPR044974">
    <property type="entry name" value="Disease_R_plants"/>
</dbReference>
<dbReference type="InterPro" id="IPR045344">
    <property type="entry name" value="C-JID"/>
</dbReference>
<dbReference type="EC" id="3.2.2.6" evidence="1"/>
<keyword evidence="3" id="KW-0677">Repeat</keyword>
<comment type="caution">
    <text evidence="9">The sequence shown here is derived from an EMBL/GenBank/DDBJ whole genome shotgun (WGS) entry which is preliminary data.</text>
</comment>
<dbReference type="SUPFAM" id="SSF52540">
    <property type="entry name" value="P-loop containing nucleoside triphosphate hydrolases"/>
    <property type="match status" value="1"/>
</dbReference>
<sequence length="1124" mass="129262">MALPSSSSASRWIYDAFLSFRGEDTRTNFTDHLYAALKRNGIRTFRDDDELERGEEIGPELLKAIENSRFSIIIFSKNYASSTWCLDELAHIIKCKNELGRTVLPVFYHVEPSDVRKQKRSFEEAFAGHEERFKEKMEKLEGWRDALRQAANLGGEHVRNGHESIIIDNIVKEISDKLNPKRLSTALTPVGLDIRADAVIELLYGKPLDFCVVGIYGMAGIGKTTIAVEVYNSIFREFEGSCFLKHVRENSGPMGTPRLQNQLLYEILKGKHEKIYNEDRGLTVIEERLRGMRVLIVLDDVDKLQQINKILGNLRWLSPGSRIIITTRIKNLLELSSVYRQYEVKELFKEESLRLLSINAFDRWHPKEEYMELAKNIVRYVGGNPLALIVLGSSLSGQSVDVWKSRLEKLRAYPDGGIKKILEISYHCLDDDSQKNLFLDIACFFIGMDKDYVFSILDGCGDLFVVDGVNTLIKRCLVKIGHDNEVVMHDLLRDMGREIVRQECPKEPGKRSRVWHHEEAFDLLTDKTGKIHMHGLFLLSFFLISEFSTNAFRKMKRLRLLQLNNVNLTGSYEHISKMLRWLCWRECHLESLPADLHMENLVALDMHYSSLIKFWKEEMFLEKLKFLDLSHSRELTRTPNFKRLPNLEMLKLKGCTSLVKVHKSVRHLTKIVTLNLKDCRNLENLPRSIGALRSLVNLNISGCSKLDELPEELGNLESLVVFAADRTAISRVPTTFADLKNLRSLSMPNRQLAITSPMKGPILISSLPSSLRELDLSYCNLSDDMIPDAFQNLPQLFDVNLGGNNFSSLPDCISLLPQLYVLLLKDCKMLRSIPKLHPRVRKLDATGCTSLERINPIDWQHHPWMELDGCHKLLEIEGFFMLKSIEVDFLKKLLETHGLSMEIESVQGFYESGMYHIFVRGNEIPSWFNLSSMGDPICFDVPPLQGHKILGFIFCAVYTWEECSESCLISPRAQIENVTKMITWNYVPKVTFLLDRVKEDIMWLSYWSINEIEIGGGNKVMVHFTEGGDGQLKKYGARLLYQQNDQAGPEIEEPALIHEVSYMGFGRGYSQRSQTLWLNIHTHRLFCHYLWEGGSTQKKEAWKNEILRIRKRCVIGKKFDPRGK</sequence>
<evidence type="ECO:0000256" key="5">
    <source>
        <dbReference type="ARBA" id="ARBA00022821"/>
    </source>
</evidence>
<organism evidence="9 10">
    <name type="scientific">Liquidambar formosana</name>
    <name type="common">Formosan gum</name>
    <dbReference type="NCBI Taxonomy" id="63359"/>
    <lineage>
        <taxon>Eukaryota</taxon>
        <taxon>Viridiplantae</taxon>
        <taxon>Streptophyta</taxon>
        <taxon>Embryophyta</taxon>
        <taxon>Tracheophyta</taxon>
        <taxon>Spermatophyta</taxon>
        <taxon>Magnoliopsida</taxon>
        <taxon>eudicotyledons</taxon>
        <taxon>Gunneridae</taxon>
        <taxon>Pentapetalae</taxon>
        <taxon>Saxifragales</taxon>
        <taxon>Altingiaceae</taxon>
        <taxon>Liquidambar</taxon>
    </lineage>
</organism>
<dbReference type="InterPro" id="IPR058192">
    <property type="entry name" value="WHD_ROQ1-like"/>
</dbReference>